<feature type="compositionally biased region" description="Low complexity" evidence="1">
    <location>
        <begin position="700"/>
        <end position="715"/>
    </location>
</feature>
<feature type="region of interest" description="Disordered" evidence="1">
    <location>
        <begin position="185"/>
        <end position="300"/>
    </location>
</feature>
<sequence length="818" mass="89643">MAARLNDELAVLDDQDESVRIAVRALGDMRNSGRGNSLYQASPSSCMCAFPLRFACLGLGVCANVFALITIAFQPTPALSVTSRSSSPSLPSPSVTGDFSRERDNEAQVDDTMSPDFVSRVSHFPIVNSALRVYEVSKASSRVVKYGAEMMESSVRSISRPVIERLPVNQLDEFACRQLDRLESYGRPTQSQDTPRSQFLEEDDYVADQNRDYDCRTEDERAQGSRDAWSSSIDSASASGVMRGRIGRRTSPERWKGKDRDISMIREDESGSPPKSSEMHSRTPTPRQDQQDSQQQQQVVQRSRWQAMLLEAGGIGAAVSEESMRRLKYCLQWLQYATAHIDQQILILRDFIASLQQHSSSPTSPHAQHLQTLTAIRRDVVSTIRQVVDVVSKYAGGALPEPARARVRSFILCLPERWAKAASDSPSSSATNGIAKPDGAGKSTKGERTGRTTRAANARASAAPYTYGPGEPGPSPRSRPASRATSPSHSRTAVAAAHAGAGGVVPMQHAAQKILTLAMESLDMLRAVTQVFKDSLDKADAWVERLRIVGIQRPNVEVPTLPPPSALLSPNGSPNTSQPPSTPITAVSHPSPSSTSTSPISSTSSTFTSSGFLTPPTSLSSHPSHTSLSSISNSRTIYREPLPPISLSPASSNAPSPSPMSPYSNLRELQLPPLGPGAYAHTQQQQQPHSAHPHPHSEFGALSLNGGSSAGSRSLPVSGYATPRSATSTTMGTWAEAEDRDRVWDRERERERERESVWEWEREKQRNREMAKDWGRDRDDERERERERERRWENERPNITVNGERRGSRDGGSMEVDG</sequence>
<evidence type="ECO:0008006" key="4">
    <source>
        <dbReference type="Google" id="ProtNLM"/>
    </source>
</evidence>
<feature type="compositionally biased region" description="Basic and acidic residues" evidence="1">
    <location>
        <begin position="737"/>
        <end position="796"/>
    </location>
</feature>
<feature type="compositionally biased region" description="Polar residues" evidence="1">
    <location>
        <begin position="575"/>
        <end position="585"/>
    </location>
</feature>
<feature type="compositionally biased region" description="Low complexity" evidence="1">
    <location>
        <begin position="287"/>
        <end position="300"/>
    </location>
</feature>
<feature type="compositionally biased region" description="Low complexity" evidence="1">
    <location>
        <begin position="588"/>
        <end position="630"/>
    </location>
</feature>
<dbReference type="PANTHER" id="PTHR38406:SF1">
    <property type="entry name" value="TRANSCRIPTIONAL REPRESSOR OPI1"/>
    <property type="match status" value="1"/>
</dbReference>
<reference evidence="3" key="1">
    <citation type="submission" date="2024-04" db="EMBL/GenBank/DDBJ databases">
        <authorList>
            <person name="Shaw F."/>
            <person name="Minotto A."/>
        </authorList>
    </citation>
    <scope>NUCLEOTIDE SEQUENCE [LARGE SCALE GENOMIC DNA]</scope>
</reference>
<keyword evidence="3" id="KW-1185">Reference proteome</keyword>
<dbReference type="Proteomes" id="UP001497453">
    <property type="component" value="Chromosome 8"/>
</dbReference>
<proteinExistence type="predicted"/>
<feature type="region of interest" description="Disordered" evidence="1">
    <location>
        <begin position="556"/>
        <end position="818"/>
    </location>
</feature>
<feature type="compositionally biased region" description="Low complexity" evidence="1">
    <location>
        <begin position="452"/>
        <end position="469"/>
    </location>
</feature>
<dbReference type="InterPro" id="IPR013927">
    <property type="entry name" value="TF_Opi1_Ccg-8"/>
</dbReference>
<dbReference type="Pfam" id="PF08618">
    <property type="entry name" value="Opi1"/>
    <property type="match status" value="1"/>
</dbReference>
<evidence type="ECO:0000313" key="3">
    <source>
        <dbReference type="Proteomes" id="UP001497453"/>
    </source>
</evidence>
<evidence type="ECO:0000313" key="2">
    <source>
        <dbReference type="EMBL" id="CAL1715421.1"/>
    </source>
</evidence>
<feature type="compositionally biased region" description="Low complexity" evidence="1">
    <location>
        <begin position="478"/>
        <end position="497"/>
    </location>
</feature>
<evidence type="ECO:0000256" key="1">
    <source>
        <dbReference type="SAM" id="MobiDB-lite"/>
    </source>
</evidence>
<feature type="compositionally biased region" description="Low complexity" evidence="1">
    <location>
        <begin position="80"/>
        <end position="96"/>
    </location>
</feature>
<feature type="compositionally biased region" description="Low complexity" evidence="1">
    <location>
        <begin position="225"/>
        <end position="239"/>
    </location>
</feature>
<feature type="region of interest" description="Disordered" evidence="1">
    <location>
        <begin position="422"/>
        <end position="497"/>
    </location>
</feature>
<feature type="compositionally biased region" description="Low complexity" evidence="1">
    <location>
        <begin position="647"/>
        <end position="665"/>
    </location>
</feature>
<dbReference type="PANTHER" id="PTHR38406">
    <property type="entry name" value="TRANSCRIPTIONAL REPRESSOR OPI1"/>
    <property type="match status" value="1"/>
</dbReference>
<organism evidence="2 3">
    <name type="scientific">Somion occarium</name>
    <dbReference type="NCBI Taxonomy" id="3059160"/>
    <lineage>
        <taxon>Eukaryota</taxon>
        <taxon>Fungi</taxon>
        <taxon>Dikarya</taxon>
        <taxon>Basidiomycota</taxon>
        <taxon>Agaricomycotina</taxon>
        <taxon>Agaricomycetes</taxon>
        <taxon>Polyporales</taxon>
        <taxon>Cerrenaceae</taxon>
        <taxon>Somion</taxon>
    </lineage>
</organism>
<feature type="compositionally biased region" description="Polar residues" evidence="1">
    <location>
        <begin position="187"/>
        <end position="197"/>
    </location>
</feature>
<dbReference type="EMBL" id="OZ037951">
    <property type="protein sequence ID" value="CAL1715421.1"/>
    <property type="molecule type" value="Genomic_DNA"/>
</dbReference>
<protein>
    <recommendedName>
        <fullName evidence="4">Opi1-domain-containing protein</fullName>
    </recommendedName>
</protein>
<feature type="compositionally biased region" description="Basic and acidic residues" evidence="1">
    <location>
        <begin position="209"/>
        <end position="224"/>
    </location>
</feature>
<feature type="region of interest" description="Disordered" evidence="1">
    <location>
        <begin position="80"/>
        <end position="109"/>
    </location>
</feature>
<gene>
    <name evidence="2" type="ORF">GFSPODELE1_LOCUS10210</name>
</gene>
<feature type="compositionally biased region" description="Basic and acidic residues" evidence="1">
    <location>
        <begin position="250"/>
        <end position="269"/>
    </location>
</feature>
<name>A0ABP1E5W4_9APHY</name>
<accession>A0ABP1E5W4</accession>
<feature type="compositionally biased region" description="Low complexity" evidence="1">
    <location>
        <begin position="680"/>
        <end position="690"/>
    </location>
</feature>